<dbReference type="Pfam" id="PF13715">
    <property type="entry name" value="CarbopepD_reg_2"/>
    <property type="match status" value="1"/>
</dbReference>
<proteinExistence type="predicted"/>
<dbReference type="PATRIC" id="fig|1279009.4.peg.3130"/>
<dbReference type="Pfam" id="PF18939">
    <property type="entry name" value="DUF5686"/>
    <property type="match status" value="1"/>
</dbReference>
<dbReference type="InterPro" id="IPR043741">
    <property type="entry name" value="DUF5686"/>
</dbReference>
<dbReference type="eggNOG" id="COG1470">
    <property type="taxonomic scope" value="Bacteria"/>
</dbReference>
<comment type="caution">
    <text evidence="1">The sequence shown here is derived from an EMBL/GenBank/DDBJ whole genome shotgun (WGS) entry which is preliminary data.</text>
</comment>
<dbReference type="EMBL" id="AODQ01000090">
    <property type="protein sequence ID" value="EMR01792.1"/>
    <property type="molecule type" value="Genomic_DNA"/>
</dbReference>
<evidence type="ECO:0000313" key="1">
    <source>
        <dbReference type="EMBL" id="EMR01792.1"/>
    </source>
</evidence>
<name>M7N3E4_9BACT</name>
<accession>M7N3E4</accession>
<dbReference type="STRING" id="1279009.ADICEAN_03083"/>
<dbReference type="OrthoDB" id="983143at2"/>
<dbReference type="InterPro" id="IPR008969">
    <property type="entry name" value="CarboxyPept-like_regulatory"/>
</dbReference>
<dbReference type="AlphaFoldDB" id="M7N3E4"/>
<dbReference type="Proteomes" id="UP000011910">
    <property type="component" value="Unassembled WGS sequence"/>
</dbReference>
<gene>
    <name evidence="1" type="ORF">ADICEAN_03083</name>
</gene>
<organism evidence="1 2">
    <name type="scientific">Cesiribacter andamanensis AMV16</name>
    <dbReference type="NCBI Taxonomy" id="1279009"/>
    <lineage>
        <taxon>Bacteria</taxon>
        <taxon>Pseudomonadati</taxon>
        <taxon>Bacteroidota</taxon>
        <taxon>Cytophagia</taxon>
        <taxon>Cytophagales</taxon>
        <taxon>Cesiribacteraceae</taxon>
        <taxon>Cesiribacter</taxon>
    </lineage>
</organism>
<dbReference type="RefSeq" id="WP_009196469.1">
    <property type="nucleotide sequence ID" value="NZ_AODQ01000090.1"/>
</dbReference>
<evidence type="ECO:0000313" key="2">
    <source>
        <dbReference type="Proteomes" id="UP000011910"/>
    </source>
</evidence>
<dbReference type="Gene3D" id="2.60.40.1120">
    <property type="entry name" value="Carboxypeptidase-like, regulatory domain"/>
    <property type="match status" value="1"/>
</dbReference>
<sequence length="871" mass="99706">MHRLLYVAFLLVLLPSCALLAQGIRGLVKDAAGAPLPYASIYVVELRDGASTNMQGRYEIRLPAGTYTLKVQYLGYQTQQLQVQVSEGWQEQEVVLQEQVQVLREVEISRRQEDPALTVMRKAITKRKYHLLQYDSYEVQVYMKGTGQVTDVPFFLKKKLKEEGLNVDEAYTSESVSLIKFAQPDKLEEKVISIRTSGENSGASPNQYINQSFYNDRIATAISPLSGQAFAYYKFRYEGSFYEGELEINKIRVTPRSRGTQVFEGHIYIISGLWAIHSLDLVTTIQGFQVSVKQNYAEVAQNCWMPVTHQYRFSGKILGFAGEFHYLASCRDYKVVLNQDLMAETQIIDEKIEDVPPALKMPRVTDKDDIVETLASEDKMTKKQFRKMINQYEKESLKEQKDPQIVSERSYSVDTLARKRDSTYWAEIRPVPLSTKELKGYQRDDSLARVESAKLTGKDSTGVIKKGRFKPSVFLLGGRFNLTPRTVLALDPTLTQVYYNTVEGFNVNVSGKLVHRTDSLRRRLELAPTVRYGLASEDVYAKGRISYTYAHKGVRRGFFVEGGKFVSQFNEAEPIHPHINTLSSLLLRRNFMKIYEKGYLQGGFHYRPSHTFSVSTSLEWAQRGELFDQSNYSLYNGEGRTYTTNQPYSRELADTGFPEHQALLFSTQLTYRPGITYRIYNGRKTANLSKVPELLLQYRKGIRGVLGSDVDFDHVQLGLNHGHQFGVSGKLVYELRAGSFLNNRSMYFMDYHHFDGNRTILSSLRPAGSFRLLDYYEFSTNNGYVSAHTHYQFRKFLLTQLPMLRFSGLKENVFVNYLKTGVSQHYYELGYSIDGILRLFRLELAASFNDTEFKELAPRIGIATIFTINAD</sequence>
<keyword evidence="2" id="KW-1185">Reference proteome</keyword>
<dbReference type="SUPFAM" id="SSF49464">
    <property type="entry name" value="Carboxypeptidase regulatory domain-like"/>
    <property type="match status" value="1"/>
</dbReference>
<reference evidence="1 2" key="1">
    <citation type="journal article" date="2013" name="Genome Announc.">
        <title>Draft Genome Sequence of Cesiribacter andamanensis Strain AMV16T, Isolated from a Soil Sample from a Mud Volcano in the Andaman Islands, India.</title>
        <authorList>
            <person name="Shivaji S."/>
            <person name="Ara S."/>
            <person name="Begum Z."/>
            <person name="Srinivas T.N."/>
            <person name="Singh A."/>
            <person name="Kumar Pinnaka A."/>
        </authorList>
    </citation>
    <scope>NUCLEOTIDE SEQUENCE [LARGE SCALE GENOMIC DNA]</scope>
    <source>
        <strain evidence="1 2">AMV16</strain>
    </source>
</reference>
<protein>
    <submittedName>
        <fullName evidence="1">TonB-linked outer membrane protein, SusC/RagA family</fullName>
    </submittedName>
</protein>